<dbReference type="Pfam" id="PF13977">
    <property type="entry name" value="TetR_C_6"/>
    <property type="match status" value="1"/>
</dbReference>
<dbReference type="Gene3D" id="1.10.260.40">
    <property type="entry name" value="lambda repressor-like DNA-binding domains"/>
    <property type="match status" value="1"/>
</dbReference>
<evidence type="ECO:0000256" key="3">
    <source>
        <dbReference type="ARBA" id="ARBA00023125"/>
    </source>
</evidence>
<keyword evidence="8" id="KW-1185">Reference proteome</keyword>
<accession>A0ABV9YL25</accession>
<evidence type="ECO:0000256" key="5">
    <source>
        <dbReference type="PROSITE-ProRule" id="PRU00335"/>
    </source>
</evidence>
<dbReference type="InterPro" id="IPR039538">
    <property type="entry name" value="BetI_C"/>
</dbReference>
<dbReference type="SMART" id="SM00530">
    <property type="entry name" value="HTH_XRE"/>
    <property type="match status" value="1"/>
</dbReference>
<keyword evidence="2" id="KW-0805">Transcription regulation</keyword>
<dbReference type="InterPro" id="IPR001387">
    <property type="entry name" value="Cro/C1-type_HTH"/>
</dbReference>
<dbReference type="InterPro" id="IPR010982">
    <property type="entry name" value="Lambda_DNA-bd_dom_sf"/>
</dbReference>
<dbReference type="Proteomes" id="UP001595947">
    <property type="component" value="Unassembled WGS sequence"/>
</dbReference>
<dbReference type="InterPro" id="IPR009057">
    <property type="entry name" value="Homeodomain-like_sf"/>
</dbReference>
<organism evidence="7 8">
    <name type="scientific">Actinomycetospora atypica</name>
    <dbReference type="NCBI Taxonomy" id="1290095"/>
    <lineage>
        <taxon>Bacteria</taxon>
        <taxon>Bacillati</taxon>
        <taxon>Actinomycetota</taxon>
        <taxon>Actinomycetes</taxon>
        <taxon>Pseudonocardiales</taxon>
        <taxon>Pseudonocardiaceae</taxon>
        <taxon>Actinomycetospora</taxon>
    </lineage>
</organism>
<proteinExistence type="predicted"/>
<dbReference type="InterPro" id="IPR001647">
    <property type="entry name" value="HTH_TetR"/>
</dbReference>
<evidence type="ECO:0000256" key="4">
    <source>
        <dbReference type="ARBA" id="ARBA00023163"/>
    </source>
</evidence>
<dbReference type="PANTHER" id="PTHR30055:SF238">
    <property type="entry name" value="MYCOFACTOCIN BIOSYNTHESIS TRANSCRIPTIONAL REGULATOR MFTR-RELATED"/>
    <property type="match status" value="1"/>
</dbReference>
<evidence type="ECO:0000313" key="7">
    <source>
        <dbReference type="EMBL" id="MFC5062601.1"/>
    </source>
</evidence>
<name>A0ABV9YL25_9PSEU</name>
<dbReference type="Gene3D" id="1.10.357.10">
    <property type="entry name" value="Tetracycline Repressor, domain 2"/>
    <property type="match status" value="1"/>
</dbReference>
<reference evidence="8" key="1">
    <citation type="journal article" date="2019" name="Int. J. Syst. Evol. Microbiol.">
        <title>The Global Catalogue of Microorganisms (GCM) 10K type strain sequencing project: providing services to taxonomists for standard genome sequencing and annotation.</title>
        <authorList>
            <consortium name="The Broad Institute Genomics Platform"/>
            <consortium name="The Broad Institute Genome Sequencing Center for Infectious Disease"/>
            <person name="Wu L."/>
            <person name="Ma J."/>
        </authorList>
    </citation>
    <scope>NUCLEOTIDE SEQUENCE [LARGE SCALE GENOMIC DNA]</scope>
    <source>
        <strain evidence="8">CGMCC 4.7093</strain>
    </source>
</reference>
<sequence length="277" mass="30077">MTEGLPDRVRRAIERTGATRREIAAAIGLEETKLSKSLAGRRRFTPDELAAIATHVGVGVGELLPPVTAEPGPAVRTGAADDPDGARKRILDAAWTLIAERGYHHVRVADVAANAGTSSAAVHYHFPGKEALLGEALRHDVELAYDRQSAALAGIADPHARLLRLLELQLPEGPVLEPEWSIWMQVWVEATLDTTSDHGRRGLYREAQDRWARTVLMTLRDGAAAGVFRSGDLELRARQLTALVDGLGIGVMTRTSTPGAMREALHDFVEHSILEHP</sequence>
<dbReference type="CDD" id="cd00093">
    <property type="entry name" value="HTH_XRE"/>
    <property type="match status" value="1"/>
</dbReference>
<dbReference type="SUPFAM" id="SSF47413">
    <property type="entry name" value="lambda repressor-like DNA-binding domains"/>
    <property type="match status" value="1"/>
</dbReference>
<dbReference type="SUPFAM" id="SSF46689">
    <property type="entry name" value="Homeodomain-like"/>
    <property type="match status" value="1"/>
</dbReference>
<protein>
    <submittedName>
        <fullName evidence="7">TetR family transcriptional regulator C-terminal domain-containing protein</fullName>
    </submittedName>
</protein>
<gene>
    <name evidence="7" type="ORF">ACFPBZ_10320</name>
</gene>
<feature type="domain" description="HTH tetR-type" evidence="6">
    <location>
        <begin position="84"/>
        <end position="144"/>
    </location>
</feature>
<evidence type="ECO:0000313" key="8">
    <source>
        <dbReference type="Proteomes" id="UP001595947"/>
    </source>
</evidence>
<dbReference type="PANTHER" id="PTHR30055">
    <property type="entry name" value="HTH-TYPE TRANSCRIPTIONAL REGULATOR RUTR"/>
    <property type="match status" value="1"/>
</dbReference>
<dbReference type="SUPFAM" id="SSF48498">
    <property type="entry name" value="Tetracyclin repressor-like, C-terminal domain"/>
    <property type="match status" value="1"/>
</dbReference>
<evidence type="ECO:0000259" key="6">
    <source>
        <dbReference type="PROSITE" id="PS50977"/>
    </source>
</evidence>
<dbReference type="InterPro" id="IPR050109">
    <property type="entry name" value="HTH-type_TetR-like_transc_reg"/>
</dbReference>
<keyword evidence="1" id="KW-0678">Repressor</keyword>
<keyword evidence="4" id="KW-0804">Transcription</keyword>
<dbReference type="RefSeq" id="WP_378035950.1">
    <property type="nucleotide sequence ID" value="NZ_JBHSIV010000008.1"/>
</dbReference>
<feature type="DNA-binding region" description="H-T-H motif" evidence="5">
    <location>
        <begin position="107"/>
        <end position="126"/>
    </location>
</feature>
<dbReference type="Pfam" id="PF00440">
    <property type="entry name" value="TetR_N"/>
    <property type="match status" value="1"/>
</dbReference>
<evidence type="ECO:0000256" key="2">
    <source>
        <dbReference type="ARBA" id="ARBA00023015"/>
    </source>
</evidence>
<dbReference type="Pfam" id="PF13560">
    <property type="entry name" value="HTH_31"/>
    <property type="match status" value="1"/>
</dbReference>
<dbReference type="InterPro" id="IPR036271">
    <property type="entry name" value="Tet_transcr_reg_TetR-rel_C_sf"/>
</dbReference>
<evidence type="ECO:0000256" key="1">
    <source>
        <dbReference type="ARBA" id="ARBA00022491"/>
    </source>
</evidence>
<dbReference type="PROSITE" id="PS50977">
    <property type="entry name" value="HTH_TETR_2"/>
    <property type="match status" value="1"/>
</dbReference>
<comment type="caution">
    <text evidence="7">The sequence shown here is derived from an EMBL/GenBank/DDBJ whole genome shotgun (WGS) entry which is preliminary data.</text>
</comment>
<dbReference type="PRINTS" id="PR00455">
    <property type="entry name" value="HTHTETR"/>
</dbReference>
<dbReference type="EMBL" id="JBHSIV010000008">
    <property type="protein sequence ID" value="MFC5062601.1"/>
    <property type="molecule type" value="Genomic_DNA"/>
</dbReference>
<keyword evidence="3 5" id="KW-0238">DNA-binding</keyword>